<evidence type="ECO:0000313" key="1">
    <source>
        <dbReference type="EMBL" id="CAG8614913.1"/>
    </source>
</evidence>
<evidence type="ECO:0000313" key="2">
    <source>
        <dbReference type="Proteomes" id="UP000789920"/>
    </source>
</evidence>
<name>A0ACA9MUX7_9GLOM</name>
<gene>
    <name evidence="1" type="ORF">RPERSI_LOCUS6459</name>
</gene>
<protein>
    <submittedName>
        <fullName evidence="1">21927_t:CDS:1</fullName>
    </submittedName>
</protein>
<dbReference type="EMBL" id="CAJVQC010010302">
    <property type="protein sequence ID" value="CAG8614913.1"/>
    <property type="molecule type" value="Genomic_DNA"/>
</dbReference>
<reference evidence="1" key="1">
    <citation type="submission" date="2021-06" db="EMBL/GenBank/DDBJ databases">
        <authorList>
            <person name="Kallberg Y."/>
            <person name="Tangrot J."/>
            <person name="Rosling A."/>
        </authorList>
    </citation>
    <scope>NUCLEOTIDE SEQUENCE</scope>
    <source>
        <strain evidence="1">MA461A</strain>
    </source>
</reference>
<sequence>KPRKLIRLNNLHFLKDPIDGTRQIGSNVILKYHVLREYKCQRHDNGNVFIDHMSGSELNWSEIALGITVSPNVHYCIMFRNPVPPSSDISWDFRIIPKRTRIYPGRSTPTTGRGLHNLIVSILVREVFYDPPNPPPTGYSSAIPTGLTINPGTICDIDLYDIQQMYRKFDS</sequence>
<feature type="non-terminal residue" evidence="1">
    <location>
        <position position="1"/>
    </location>
</feature>
<dbReference type="Proteomes" id="UP000789920">
    <property type="component" value="Unassembled WGS sequence"/>
</dbReference>
<comment type="caution">
    <text evidence="1">The sequence shown here is derived from an EMBL/GenBank/DDBJ whole genome shotgun (WGS) entry which is preliminary data.</text>
</comment>
<organism evidence="1 2">
    <name type="scientific">Racocetra persica</name>
    <dbReference type="NCBI Taxonomy" id="160502"/>
    <lineage>
        <taxon>Eukaryota</taxon>
        <taxon>Fungi</taxon>
        <taxon>Fungi incertae sedis</taxon>
        <taxon>Mucoromycota</taxon>
        <taxon>Glomeromycotina</taxon>
        <taxon>Glomeromycetes</taxon>
        <taxon>Diversisporales</taxon>
        <taxon>Gigasporaceae</taxon>
        <taxon>Racocetra</taxon>
    </lineage>
</organism>
<keyword evidence="2" id="KW-1185">Reference proteome</keyword>
<accession>A0ACA9MUX7</accession>
<proteinExistence type="predicted"/>